<evidence type="ECO:0000313" key="2">
    <source>
        <dbReference type="Proteomes" id="UP001302274"/>
    </source>
</evidence>
<organism evidence="1 2">
    <name type="scientific">Bacteriovorax antarcticus</name>
    <dbReference type="NCBI Taxonomy" id="3088717"/>
    <lineage>
        <taxon>Bacteria</taxon>
        <taxon>Pseudomonadati</taxon>
        <taxon>Bdellovibrionota</taxon>
        <taxon>Bacteriovoracia</taxon>
        <taxon>Bacteriovoracales</taxon>
        <taxon>Bacteriovoracaceae</taxon>
        <taxon>Bacteriovorax</taxon>
    </lineage>
</organism>
<evidence type="ECO:0000313" key="1">
    <source>
        <dbReference type="EMBL" id="MEA9355788.1"/>
    </source>
</evidence>
<reference evidence="1 2" key="1">
    <citation type="submission" date="2023-11" db="EMBL/GenBank/DDBJ databases">
        <title>A Novel Polar Bacteriovorax (B. antarcticus) Isolated from the Biocrust in Antarctica.</title>
        <authorList>
            <person name="Mun W."/>
            <person name="Choi S.Y."/>
            <person name="Mitchell R.J."/>
        </authorList>
    </citation>
    <scope>NUCLEOTIDE SEQUENCE [LARGE SCALE GENOMIC DNA]</scope>
    <source>
        <strain evidence="1 2">PP10</strain>
    </source>
</reference>
<protein>
    <submittedName>
        <fullName evidence="1">Uncharacterized protein</fullName>
    </submittedName>
</protein>
<accession>A0ABU5VRW6</accession>
<dbReference type="RefSeq" id="WP_323575418.1">
    <property type="nucleotide sequence ID" value="NZ_JAYGJQ010000001.1"/>
</dbReference>
<dbReference type="EMBL" id="JAYGJQ010000001">
    <property type="protein sequence ID" value="MEA9355788.1"/>
    <property type="molecule type" value="Genomic_DNA"/>
</dbReference>
<proteinExistence type="predicted"/>
<keyword evidence="2" id="KW-1185">Reference proteome</keyword>
<dbReference type="Proteomes" id="UP001302274">
    <property type="component" value="Unassembled WGS sequence"/>
</dbReference>
<gene>
    <name evidence="1" type="ORF">SHI21_06235</name>
</gene>
<comment type="caution">
    <text evidence="1">The sequence shown here is derived from an EMBL/GenBank/DDBJ whole genome shotgun (WGS) entry which is preliminary data.</text>
</comment>
<sequence>MRKGSTGNQYIKLFYSAIIATWLNREEKGFRQKDVRFYLDLILDWMESAPFAKNVVIQNTQMMRFLEQLVEKQWLTKKNQNPPVYFFNNKHFMELIRETLSTSENDPYEVFFLQFHLASVYRESLSEMLFIRGVELSRGQKIDIEHLLNEKFLLRNQIERIELEIKKISLRQNEISKMINFSKEELSKNSDAIEVAKKLETKYPYQLQYQKSMSKAFLEIHPKLRSLELTLHSEKRMMTLWSPMENYLRAYLSTLESMQQQT</sequence>
<name>A0ABU5VRW6_9BACT</name>